<organism evidence="1 2">
    <name type="scientific">Gossypium barbadense</name>
    <name type="common">Sea Island cotton</name>
    <name type="synonym">Hibiscus barbadensis</name>
    <dbReference type="NCBI Taxonomy" id="3634"/>
    <lineage>
        <taxon>Eukaryota</taxon>
        <taxon>Viridiplantae</taxon>
        <taxon>Streptophyta</taxon>
        <taxon>Embryophyta</taxon>
        <taxon>Tracheophyta</taxon>
        <taxon>Spermatophyta</taxon>
        <taxon>Magnoliopsida</taxon>
        <taxon>eudicotyledons</taxon>
        <taxon>Gunneridae</taxon>
        <taxon>Pentapetalae</taxon>
        <taxon>rosids</taxon>
        <taxon>malvids</taxon>
        <taxon>Malvales</taxon>
        <taxon>Malvaceae</taxon>
        <taxon>Malvoideae</taxon>
        <taxon>Gossypium</taxon>
    </lineage>
</organism>
<dbReference type="EMBL" id="KZ663839">
    <property type="protein sequence ID" value="PPS09591.1"/>
    <property type="molecule type" value="Genomic_DNA"/>
</dbReference>
<protein>
    <submittedName>
        <fullName evidence="1">Uncharacterized protein</fullName>
    </submittedName>
</protein>
<evidence type="ECO:0000313" key="2">
    <source>
        <dbReference type="Proteomes" id="UP000239757"/>
    </source>
</evidence>
<accession>A0A2P5Y1Z5</accession>
<dbReference type="AlphaFoldDB" id="A0A2P5Y1Z5"/>
<dbReference type="Proteomes" id="UP000239757">
    <property type="component" value="Unassembled WGS sequence"/>
</dbReference>
<evidence type="ECO:0000313" key="1">
    <source>
        <dbReference type="EMBL" id="PPS09591.1"/>
    </source>
</evidence>
<proteinExistence type="predicted"/>
<name>A0A2P5Y1Z5_GOSBA</name>
<reference evidence="1 2" key="1">
    <citation type="submission" date="2015-01" db="EMBL/GenBank/DDBJ databases">
        <title>Genome of allotetraploid Gossypium barbadense reveals genomic plasticity and fiber elongation in cotton evolution.</title>
        <authorList>
            <person name="Chen X."/>
            <person name="Liu X."/>
            <person name="Zhao B."/>
            <person name="Zheng H."/>
            <person name="Hu Y."/>
            <person name="Lu G."/>
            <person name="Yang C."/>
            <person name="Chen J."/>
            <person name="Shan C."/>
            <person name="Zhang L."/>
            <person name="Zhou Y."/>
            <person name="Wang L."/>
            <person name="Guo W."/>
            <person name="Bai Y."/>
            <person name="Ruan J."/>
            <person name="Shangguan X."/>
            <person name="Mao Y."/>
            <person name="Jiang J."/>
            <person name="Zhu Y."/>
            <person name="Lei J."/>
            <person name="Kang H."/>
            <person name="Chen S."/>
            <person name="He X."/>
            <person name="Wang R."/>
            <person name="Wang Y."/>
            <person name="Chen J."/>
            <person name="Wang L."/>
            <person name="Yu S."/>
            <person name="Wang B."/>
            <person name="Wei J."/>
            <person name="Song S."/>
            <person name="Lu X."/>
            <person name="Gao Z."/>
            <person name="Gu W."/>
            <person name="Deng X."/>
            <person name="Ma D."/>
            <person name="Wang S."/>
            <person name="Liang W."/>
            <person name="Fang L."/>
            <person name="Cai C."/>
            <person name="Zhu X."/>
            <person name="Zhou B."/>
            <person name="Zhang Y."/>
            <person name="Chen Z."/>
            <person name="Xu S."/>
            <person name="Zhu R."/>
            <person name="Wang S."/>
            <person name="Zhang T."/>
            <person name="Zhao G."/>
        </authorList>
    </citation>
    <scope>NUCLEOTIDE SEQUENCE [LARGE SCALE GENOMIC DNA]</scope>
    <source>
        <strain evidence="2">cv. Xinhai21</strain>
        <tissue evidence="1">Leaf</tissue>
    </source>
</reference>
<gene>
    <name evidence="1" type="ORF">GOBAR_AA11032</name>
</gene>
<sequence length="68" mass="7551">MKCIFQLFKPIFDEIAGHGLFVGIKKHSFECGDGAFEVLEAASSKRRPGYDVSVEQPEEPSILVLLKP</sequence>